<proteinExistence type="predicted"/>
<organism evidence="3">
    <name type="scientific">Alexandrium catenella</name>
    <name type="common">Red tide dinoflagellate</name>
    <name type="synonym">Gonyaulax catenella</name>
    <dbReference type="NCBI Taxonomy" id="2925"/>
    <lineage>
        <taxon>Eukaryota</taxon>
        <taxon>Sar</taxon>
        <taxon>Alveolata</taxon>
        <taxon>Dinophyceae</taxon>
        <taxon>Gonyaulacales</taxon>
        <taxon>Pyrocystaceae</taxon>
        <taxon>Alexandrium</taxon>
    </lineage>
</organism>
<feature type="region of interest" description="Disordered" evidence="2">
    <location>
        <begin position="521"/>
        <end position="541"/>
    </location>
</feature>
<dbReference type="EMBL" id="HBGE01017527">
    <property type="protein sequence ID" value="CAD9107143.1"/>
    <property type="molecule type" value="Transcribed_RNA"/>
</dbReference>
<evidence type="ECO:0000256" key="1">
    <source>
        <dbReference type="SAM" id="Coils"/>
    </source>
</evidence>
<protein>
    <submittedName>
        <fullName evidence="3">Uncharacterized protein</fullName>
    </submittedName>
</protein>
<reference evidence="3" key="1">
    <citation type="submission" date="2021-01" db="EMBL/GenBank/DDBJ databases">
        <authorList>
            <person name="Corre E."/>
            <person name="Pelletier E."/>
            <person name="Niang G."/>
            <person name="Scheremetjew M."/>
            <person name="Finn R."/>
            <person name="Kale V."/>
            <person name="Holt S."/>
            <person name="Cochrane G."/>
            <person name="Meng A."/>
            <person name="Brown T."/>
            <person name="Cohen L."/>
        </authorList>
    </citation>
    <scope>NUCLEOTIDE SEQUENCE</scope>
    <source>
        <strain evidence="3">OF101</strain>
    </source>
</reference>
<evidence type="ECO:0000256" key="2">
    <source>
        <dbReference type="SAM" id="MobiDB-lite"/>
    </source>
</evidence>
<gene>
    <name evidence="3" type="ORF">ACAT0790_LOCUS10447</name>
</gene>
<feature type="coiled-coil region" evidence="1">
    <location>
        <begin position="435"/>
        <end position="483"/>
    </location>
</feature>
<sequence>MKTSARSEEVAVSFKERPVMKVVRLLKDMQAELQKDLDDDKAVHEKLSCWCSDNDKEKTQAIETGTQRSEQLKATMDEATAKILELKAKRKSTMEEMYSDQKALGTATALRMKENQGFHMTETSLLDAISAAKQAIVVLSEHHPELAQLRSVATRLQEARVAQLFAPRGNLRSSQLAALKDFLQQAGGASSLLAIPGFQSYRPQSGQIFGILKQMVQDFEASLADEQKAELKAKTDHESLKAAKEQQISSAQKAVAQMDSDIADNGEKHAQAFQEHDDTQAQLALDSEFLANLKKKCSESSAEFDTRVKSRLEEIAAVQDTVKILNADEAFDNFDKTVNVALFQTGASRGGSFQKQLRARAAGVLQRAAGKHADPKLALLAAEIKLDSFEKVKVAIDKMMTELKNQQADEVRHRDWCTDELASNERETAAAYDKKSSLEARIADLDKTVGSLTAEIEATKKSIANLQDQMKRASELREAENADYQETIVDHRLTQMILAKALDRMQQVYAMVQSSEEPQQPGAAHVWTSGNHTDAGNGPARFTKYEQHAGGSRVVAMLKEVIADSRKTEDESIEAEEDAQVAYEDFMKDSNKEIVLSSTRLNNLSGARAKAKESLSMTKTDLKQTMSELEGLNNVLGDLHKSCDFILKNFDARQASRAAEVDALKEAKAILSGMK</sequence>
<name>A0A7S1LKS1_ALECA</name>
<accession>A0A7S1LKS1</accession>
<feature type="coiled-coil region" evidence="1">
    <location>
        <begin position="62"/>
        <end position="96"/>
    </location>
</feature>
<evidence type="ECO:0000313" key="3">
    <source>
        <dbReference type="EMBL" id="CAD9107143.1"/>
    </source>
</evidence>
<keyword evidence="1" id="KW-0175">Coiled coil</keyword>
<dbReference type="AlphaFoldDB" id="A0A7S1LKS1"/>